<evidence type="ECO:0000313" key="1">
    <source>
        <dbReference type="EMBL" id="ORY53665.1"/>
    </source>
</evidence>
<dbReference type="EMBL" id="MCGO01000001">
    <property type="protein sequence ID" value="ORY53665.1"/>
    <property type="molecule type" value="Genomic_DNA"/>
</dbReference>
<keyword evidence="2" id="KW-1185">Reference proteome</keyword>
<dbReference type="Proteomes" id="UP000193642">
    <property type="component" value="Unassembled WGS sequence"/>
</dbReference>
<name>A0A1Y2D510_9FUNG</name>
<proteinExistence type="predicted"/>
<sequence>MMANAHAQQQGMHMFQQSVMMQNSMPPNAYQHHMEQLSAQAEMMNQQQQVGGEQFSTFFNIESPTSLNLPDASAFMPD</sequence>
<accession>A0A1Y2D510</accession>
<protein>
    <submittedName>
        <fullName evidence="1">Uncharacterized protein</fullName>
    </submittedName>
</protein>
<feature type="non-terminal residue" evidence="1">
    <location>
        <position position="78"/>
    </location>
</feature>
<evidence type="ECO:0000313" key="2">
    <source>
        <dbReference type="Proteomes" id="UP000193642"/>
    </source>
</evidence>
<organism evidence="1 2">
    <name type="scientific">Rhizoclosmatium globosum</name>
    <dbReference type="NCBI Taxonomy" id="329046"/>
    <lineage>
        <taxon>Eukaryota</taxon>
        <taxon>Fungi</taxon>
        <taxon>Fungi incertae sedis</taxon>
        <taxon>Chytridiomycota</taxon>
        <taxon>Chytridiomycota incertae sedis</taxon>
        <taxon>Chytridiomycetes</taxon>
        <taxon>Chytridiales</taxon>
        <taxon>Chytriomycetaceae</taxon>
        <taxon>Rhizoclosmatium</taxon>
    </lineage>
</organism>
<comment type="caution">
    <text evidence="1">The sequence shown here is derived from an EMBL/GenBank/DDBJ whole genome shotgun (WGS) entry which is preliminary data.</text>
</comment>
<gene>
    <name evidence="1" type="ORF">BCR33DRAFT_711040</name>
</gene>
<dbReference type="AlphaFoldDB" id="A0A1Y2D510"/>
<reference evidence="1 2" key="1">
    <citation type="submission" date="2016-07" db="EMBL/GenBank/DDBJ databases">
        <title>Pervasive Adenine N6-methylation of Active Genes in Fungi.</title>
        <authorList>
            <consortium name="DOE Joint Genome Institute"/>
            <person name="Mondo S.J."/>
            <person name="Dannebaum R.O."/>
            <person name="Kuo R.C."/>
            <person name="Labutti K."/>
            <person name="Haridas S."/>
            <person name="Kuo A."/>
            <person name="Salamov A."/>
            <person name="Ahrendt S.R."/>
            <person name="Lipzen A."/>
            <person name="Sullivan W."/>
            <person name="Andreopoulos W.B."/>
            <person name="Clum A."/>
            <person name="Lindquist E."/>
            <person name="Daum C."/>
            <person name="Ramamoorthy G.K."/>
            <person name="Gryganskyi A."/>
            <person name="Culley D."/>
            <person name="Magnuson J.K."/>
            <person name="James T.Y."/>
            <person name="O'Malley M.A."/>
            <person name="Stajich J.E."/>
            <person name="Spatafora J.W."/>
            <person name="Visel A."/>
            <person name="Grigoriev I.V."/>
        </authorList>
    </citation>
    <scope>NUCLEOTIDE SEQUENCE [LARGE SCALE GENOMIC DNA]</scope>
    <source>
        <strain evidence="1 2">JEL800</strain>
    </source>
</reference>